<dbReference type="SUPFAM" id="SSF51197">
    <property type="entry name" value="Clavaminate synthase-like"/>
    <property type="match status" value="1"/>
</dbReference>
<feature type="domain" description="Fe2OG dioxygenase" evidence="2">
    <location>
        <begin position="189"/>
        <end position="315"/>
    </location>
</feature>
<gene>
    <name evidence="3" type="ORF">DICSQDRAFT_72662</name>
</gene>
<dbReference type="OMA" id="EHTDYEC"/>
<dbReference type="HOGENOM" id="CLU_010119_6_3_1"/>
<evidence type="ECO:0000256" key="1">
    <source>
        <dbReference type="RuleBase" id="RU003682"/>
    </source>
</evidence>
<dbReference type="InterPro" id="IPR026992">
    <property type="entry name" value="DIOX_N"/>
</dbReference>
<dbReference type="PANTHER" id="PTHR47990">
    <property type="entry name" value="2-OXOGLUTARATE (2OG) AND FE(II)-DEPENDENT OXYGENASE SUPERFAMILY PROTEIN-RELATED"/>
    <property type="match status" value="1"/>
</dbReference>
<dbReference type="PRINTS" id="PR00682">
    <property type="entry name" value="IPNSYNTHASE"/>
</dbReference>
<dbReference type="PROSITE" id="PS51471">
    <property type="entry name" value="FE2OG_OXY"/>
    <property type="match status" value="1"/>
</dbReference>
<dbReference type="GO" id="GO:0016491">
    <property type="term" value="F:oxidoreductase activity"/>
    <property type="evidence" value="ECO:0007669"/>
    <property type="project" value="UniProtKB-KW"/>
</dbReference>
<accession>R7SJG3</accession>
<keyword evidence="1" id="KW-0408">Iron</keyword>
<sequence length="355" mass="39715">MSLVHAAHEAEAAEAFRNIPIVDLKDIDSSNPVVRAALADEIRDACMNVGFLYVKNHGITNAIIENALTASKSFFSLPLEKKLELDMTKTANFKGYNPVLSSNNNPENNGDMHEGFEFGWEEIDARPDDEKRANDGVMAGANVWPSDCLEFRESVLTYYHAAVNLGRKLFPLFALALNLPENFFDDKTKNAAALMRVLHYPPQTGPVDDRVIGIGAHTDWEVSVNYPSVAQQEVSQGLLDAQCFTILWQEPEIQALQVLNKQNKWIDAPPIPGTLVVNLGDQFARWTNDVFKSTVHRAVNRSGVRRYSIPLFFGTDYHVRLEPIPSCVSPDRPPKYEVVTAGEYVKERLKATYGH</sequence>
<dbReference type="InterPro" id="IPR027443">
    <property type="entry name" value="IPNS-like_sf"/>
</dbReference>
<evidence type="ECO:0000259" key="2">
    <source>
        <dbReference type="PROSITE" id="PS51471"/>
    </source>
</evidence>
<dbReference type="Pfam" id="PF14226">
    <property type="entry name" value="DIOX_N"/>
    <property type="match status" value="1"/>
</dbReference>
<organism evidence="3 4">
    <name type="scientific">Dichomitus squalens (strain LYAD-421)</name>
    <name type="common">Western red white-rot fungus</name>
    <dbReference type="NCBI Taxonomy" id="732165"/>
    <lineage>
        <taxon>Eukaryota</taxon>
        <taxon>Fungi</taxon>
        <taxon>Dikarya</taxon>
        <taxon>Basidiomycota</taxon>
        <taxon>Agaricomycotina</taxon>
        <taxon>Agaricomycetes</taxon>
        <taxon>Polyporales</taxon>
        <taxon>Polyporaceae</taxon>
        <taxon>Dichomitus</taxon>
    </lineage>
</organism>
<evidence type="ECO:0000313" key="4">
    <source>
        <dbReference type="Proteomes" id="UP000053319"/>
    </source>
</evidence>
<dbReference type="KEGG" id="dsq:DICSQDRAFT_72662"/>
<comment type="similarity">
    <text evidence="1">Belongs to the iron/ascorbate-dependent oxidoreductase family.</text>
</comment>
<dbReference type="RefSeq" id="XP_007371385.1">
    <property type="nucleotide sequence ID" value="XM_007371323.1"/>
</dbReference>
<dbReference type="InterPro" id="IPR005123">
    <property type="entry name" value="Oxoglu/Fe-dep_dioxygenase_dom"/>
</dbReference>
<keyword evidence="1" id="KW-0479">Metal-binding</keyword>
<dbReference type="EMBL" id="JH719494">
    <property type="protein sequence ID" value="EJF55865.1"/>
    <property type="molecule type" value="Genomic_DNA"/>
</dbReference>
<keyword evidence="1" id="KW-0560">Oxidoreductase</keyword>
<dbReference type="GeneID" id="18843892"/>
<dbReference type="AlphaFoldDB" id="R7SJG3"/>
<dbReference type="Pfam" id="PF03171">
    <property type="entry name" value="2OG-FeII_Oxy"/>
    <property type="match status" value="1"/>
</dbReference>
<dbReference type="Proteomes" id="UP000053319">
    <property type="component" value="Unassembled WGS sequence"/>
</dbReference>
<proteinExistence type="inferred from homology"/>
<reference evidence="3 4" key="1">
    <citation type="journal article" date="2012" name="Science">
        <title>The Paleozoic origin of enzymatic lignin decomposition reconstructed from 31 fungal genomes.</title>
        <authorList>
            <person name="Floudas D."/>
            <person name="Binder M."/>
            <person name="Riley R."/>
            <person name="Barry K."/>
            <person name="Blanchette R.A."/>
            <person name="Henrissat B."/>
            <person name="Martinez A.T."/>
            <person name="Otillar R."/>
            <person name="Spatafora J.W."/>
            <person name="Yadav J.S."/>
            <person name="Aerts A."/>
            <person name="Benoit I."/>
            <person name="Boyd A."/>
            <person name="Carlson A."/>
            <person name="Copeland A."/>
            <person name="Coutinho P.M."/>
            <person name="de Vries R.P."/>
            <person name="Ferreira P."/>
            <person name="Findley K."/>
            <person name="Foster B."/>
            <person name="Gaskell J."/>
            <person name="Glotzer D."/>
            <person name="Gorecki P."/>
            <person name="Heitman J."/>
            <person name="Hesse C."/>
            <person name="Hori C."/>
            <person name="Igarashi K."/>
            <person name="Jurgens J.A."/>
            <person name="Kallen N."/>
            <person name="Kersten P."/>
            <person name="Kohler A."/>
            <person name="Kuees U."/>
            <person name="Kumar T.K.A."/>
            <person name="Kuo A."/>
            <person name="LaButti K."/>
            <person name="Larrondo L.F."/>
            <person name="Lindquist E."/>
            <person name="Ling A."/>
            <person name="Lombard V."/>
            <person name="Lucas S."/>
            <person name="Lundell T."/>
            <person name="Martin R."/>
            <person name="McLaughlin D.J."/>
            <person name="Morgenstern I."/>
            <person name="Morin E."/>
            <person name="Murat C."/>
            <person name="Nagy L.G."/>
            <person name="Nolan M."/>
            <person name="Ohm R.A."/>
            <person name="Patyshakuliyeva A."/>
            <person name="Rokas A."/>
            <person name="Ruiz-Duenas F.J."/>
            <person name="Sabat G."/>
            <person name="Salamov A."/>
            <person name="Samejima M."/>
            <person name="Schmutz J."/>
            <person name="Slot J.C."/>
            <person name="St John F."/>
            <person name="Stenlid J."/>
            <person name="Sun H."/>
            <person name="Sun S."/>
            <person name="Syed K."/>
            <person name="Tsang A."/>
            <person name="Wiebenga A."/>
            <person name="Young D."/>
            <person name="Pisabarro A."/>
            <person name="Eastwood D.C."/>
            <person name="Martin F."/>
            <person name="Cullen D."/>
            <person name="Grigoriev I.V."/>
            <person name="Hibbett D.S."/>
        </authorList>
    </citation>
    <scope>NUCLEOTIDE SEQUENCE [LARGE SCALE GENOMIC DNA]</scope>
    <source>
        <strain evidence="3 4">LYAD-421 SS1</strain>
    </source>
</reference>
<name>R7SJG3_DICSQ</name>
<evidence type="ECO:0000313" key="3">
    <source>
        <dbReference type="EMBL" id="EJF55865.1"/>
    </source>
</evidence>
<dbReference type="OrthoDB" id="288590at2759"/>
<dbReference type="InterPro" id="IPR050231">
    <property type="entry name" value="Iron_ascorbate_oxido_reductase"/>
</dbReference>
<dbReference type="InterPro" id="IPR044861">
    <property type="entry name" value="IPNS-like_FE2OG_OXY"/>
</dbReference>
<dbReference type="GO" id="GO:0046872">
    <property type="term" value="F:metal ion binding"/>
    <property type="evidence" value="ECO:0007669"/>
    <property type="project" value="UniProtKB-KW"/>
</dbReference>
<dbReference type="Gene3D" id="2.60.120.330">
    <property type="entry name" value="B-lactam Antibiotic, Isopenicillin N Synthase, Chain"/>
    <property type="match status" value="1"/>
</dbReference>
<protein>
    <submittedName>
        <fullName evidence="3">Clavaminate synthase-like protein</fullName>
    </submittedName>
</protein>